<evidence type="ECO:0000256" key="2">
    <source>
        <dbReference type="ARBA" id="ARBA00023242"/>
    </source>
</evidence>
<dbReference type="Pfam" id="PF05225">
    <property type="entry name" value="HTH_psq"/>
    <property type="match status" value="1"/>
</dbReference>
<dbReference type="PROSITE" id="PS51253">
    <property type="entry name" value="HTH_CENPB"/>
    <property type="match status" value="1"/>
</dbReference>
<dbReference type="InterPro" id="IPR007889">
    <property type="entry name" value="HTH_Psq"/>
</dbReference>
<evidence type="ECO:0000313" key="4">
    <source>
        <dbReference type="EMBL" id="CAH1985292.1"/>
    </source>
</evidence>
<proteinExistence type="predicted"/>
<keyword evidence="5" id="KW-1185">Reference proteome</keyword>
<evidence type="ECO:0000256" key="1">
    <source>
        <dbReference type="ARBA" id="ARBA00023125"/>
    </source>
</evidence>
<dbReference type="InterPro" id="IPR050863">
    <property type="entry name" value="CenT-Element_Derived"/>
</dbReference>
<organism evidence="4 5">
    <name type="scientific">Acanthoscelides obtectus</name>
    <name type="common">Bean weevil</name>
    <name type="synonym">Bruchus obtectus</name>
    <dbReference type="NCBI Taxonomy" id="200917"/>
    <lineage>
        <taxon>Eukaryota</taxon>
        <taxon>Metazoa</taxon>
        <taxon>Ecdysozoa</taxon>
        <taxon>Arthropoda</taxon>
        <taxon>Hexapoda</taxon>
        <taxon>Insecta</taxon>
        <taxon>Pterygota</taxon>
        <taxon>Neoptera</taxon>
        <taxon>Endopterygota</taxon>
        <taxon>Coleoptera</taxon>
        <taxon>Polyphaga</taxon>
        <taxon>Cucujiformia</taxon>
        <taxon>Chrysomeloidea</taxon>
        <taxon>Chrysomelidae</taxon>
        <taxon>Bruchinae</taxon>
        <taxon>Bruchini</taxon>
        <taxon>Acanthoscelides</taxon>
    </lineage>
</organism>
<keyword evidence="1" id="KW-0238">DNA-binding</keyword>
<feature type="domain" description="HTH CENPB-type" evidence="3">
    <location>
        <begin position="71"/>
        <end position="149"/>
    </location>
</feature>
<keyword evidence="2" id="KW-0539">Nucleus</keyword>
<dbReference type="GO" id="GO:0005634">
    <property type="term" value="C:nucleus"/>
    <property type="evidence" value="ECO:0007669"/>
    <property type="project" value="TreeGrafter"/>
</dbReference>
<comment type="caution">
    <text evidence="4">The sequence shown here is derived from an EMBL/GenBank/DDBJ whole genome shotgun (WGS) entry which is preliminary data.</text>
</comment>
<dbReference type="EMBL" id="CAKOFQ010006975">
    <property type="protein sequence ID" value="CAH1985292.1"/>
    <property type="molecule type" value="Genomic_DNA"/>
</dbReference>
<name>A0A9P0PLA3_ACAOB</name>
<accession>A0A9P0PLA3</accession>
<sequence>MFRNFKRKTEKGKAPPDVLLRAARLVRLGSSIRKAAADFNVNYRTLTRYCKKLPESELLDDRVVAPSISVGYIKNHLVFEPELENHLVEYVLTAPDIYFGLSPKEVRGLAYEFANANSLKMPENWKLHKIAGPDWFSAFLKRHPVLSIRKPEATSLARASSFNKTNVNAFFDNLASVMEKHKLEPHEIWNMDETGITTVQRPDGVIVRRGYKQVGSIVSSERGTLVTLASAVSAIGNSIPPFFIFPRVHFKPHFLNSAPPGSQGSANPSG</sequence>
<dbReference type="Proteomes" id="UP001152888">
    <property type="component" value="Unassembled WGS sequence"/>
</dbReference>
<reference evidence="4" key="1">
    <citation type="submission" date="2022-03" db="EMBL/GenBank/DDBJ databases">
        <authorList>
            <person name="Sayadi A."/>
        </authorList>
    </citation>
    <scope>NUCLEOTIDE SEQUENCE</scope>
</reference>
<dbReference type="AlphaFoldDB" id="A0A9P0PLA3"/>
<dbReference type="PANTHER" id="PTHR19303:SF71">
    <property type="entry name" value="ZINC FINGER PHD-TYPE DOMAIN-CONTAINING PROTEIN"/>
    <property type="match status" value="1"/>
</dbReference>
<evidence type="ECO:0000313" key="5">
    <source>
        <dbReference type="Proteomes" id="UP001152888"/>
    </source>
</evidence>
<evidence type="ECO:0000259" key="3">
    <source>
        <dbReference type="PROSITE" id="PS51253"/>
    </source>
</evidence>
<dbReference type="GO" id="GO:0003677">
    <property type="term" value="F:DNA binding"/>
    <property type="evidence" value="ECO:0007669"/>
    <property type="project" value="UniProtKB-KW"/>
</dbReference>
<gene>
    <name evidence="4" type="ORF">ACAOBT_LOCUS16595</name>
</gene>
<dbReference type="PANTHER" id="PTHR19303">
    <property type="entry name" value="TRANSPOSON"/>
    <property type="match status" value="1"/>
</dbReference>
<protein>
    <recommendedName>
        <fullName evidence="3">HTH CENPB-type domain-containing protein</fullName>
    </recommendedName>
</protein>
<dbReference type="InterPro" id="IPR006600">
    <property type="entry name" value="HTH_CenpB_DNA-bd_dom"/>
</dbReference>
<dbReference type="OrthoDB" id="7383979at2759"/>